<dbReference type="PROSITE" id="PS00486">
    <property type="entry name" value="DNA_MISMATCH_REPAIR_2"/>
    <property type="match status" value="1"/>
</dbReference>
<dbReference type="Pfam" id="PF05188">
    <property type="entry name" value="MutS_II"/>
    <property type="match status" value="1"/>
</dbReference>
<protein>
    <recommendedName>
        <fullName evidence="8">DNA mismatch repair proteins mutS family domain-containing protein</fullName>
    </recommendedName>
</protein>
<dbReference type="Gene3D" id="3.40.1170.10">
    <property type="entry name" value="DNA repair protein MutS, domain I"/>
    <property type="match status" value="1"/>
</dbReference>
<feature type="compositionally biased region" description="Low complexity" evidence="7">
    <location>
        <begin position="216"/>
        <end position="226"/>
    </location>
</feature>
<dbReference type="InterPro" id="IPR027417">
    <property type="entry name" value="P-loop_NTPase"/>
</dbReference>
<dbReference type="PANTHER" id="PTHR11361">
    <property type="entry name" value="DNA MISMATCH REPAIR PROTEIN MUTS FAMILY MEMBER"/>
    <property type="match status" value="1"/>
</dbReference>
<accession>A0A9W8MCY2</accession>
<dbReference type="GO" id="GO:0030983">
    <property type="term" value="F:mismatched DNA binding"/>
    <property type="evidence" value="ECO:0007669"/>
    <property type="project" value="InterPro"/>
</dbReference>
<feature type="non-terminal residue" evidence="9">
    <location>
        <position position="1"/>
    </location>
</feature>
<feature type="compositionally biased region" description="Polar residues" evidence="7">
    <location>
        <begin position="136"/>
        <end position="148"/>
    </location>
</feature>
<feature type="compositionally biased region" description="Acidic residues" evidence="7">
    <location>
        <begin position="197"/>
        <end position="209"/>
    </location>
</feature>
<dbReference type="GO" id="GO:0032301">
    <property type="term" value="C:MutSalpha complex"/>
    <property type="evidence" value="ECO:0007669"/>
    <property type="project" value="TreeGrafter"/>
</dbReference>
<dbReference type="Pfam" id="PF05190">
    <property type="entry name" value="MutS_IV"/>
    <property type="match status" value="1"/>
</dbReference>
<evidence type="ECO:0000256" key="1">
    <source>
        <dbReference type="ARBA" id="ARBA00006271"/>
    </source>
</evidence>
<feature type="region of interest" description="Disordered" evidence="7">
    <location>
        <begin position="1"/>
        <end position="268"/>
    </location>
</feature>
<dbReference type="PIRSF" id="PIRSF037677">
    <property type="entry name" value="DNA_mis_repair_Msh6"/>
    <property type="match status" value="1"/>
</dbReference>
<evidence type="ECO:0000256" key="2">
    <source>
        <dbReference type="ARBA" id="ARBA00022741"/>
    </source>
</evidence>
<evidence type="ECO:0000256" key="3">
    <source>
        <dbReference type="ARBA" id="ARBA00022763"/>
    </source>
</evidence>
<dbReference type="InterPro" id="IPR036678">
    <property type="entry name" value="MutS_con_dom_sf"/>
</dbReference>
<feature type="compositionally biased region" description="Acidic residues" evidence="7">
    <location>
        <begin position="227"/>
        <end position="237"/>
    </location>
</feature>
<dbReference type="SUPFAM" id="SSF55271">
    <property type="entry name" value="DNA repair protein MutS, domain I"/>
    <property type="match status" value="1"/>
</dbReference>
<reference evidence="9" key="1">
    <citation type="submission" date="2022-06" db="EMBL/GenBank/DDBJ databases">
        <title>Genome Sequence of Candolleomyces eurysporus.</title>
        <authorList>
            <person name="Buettner E."/>
        </authorList>
    </citation>
    <scope>NUCLEOTIDE SEQUENCE</scope>
    <source>
        <strain evidence="9">VTCC 930004</strain>
    </source>
</reference>
<dbReference type="SUPFAM" id="SSF52540">
    <property type="entry name" value="P-loop containing nucleoside triphosphate hydrolases"/>
    <property type="match status" value="1"/>
</dbReference>
<dbReference type="SUPFAM" id="SSF48334">
    <property type="entry name" value="DNA repair protein MutS, domain III"/>
    <property type="match status" value="1"/>
</dbReference>
<dbReference type="FunFam" id="3.40.1170.10:FF:000002">
    <property type="entry name" value="DNA mismatch repair protein"/>
    <property type="match status" value="1"/>
</dbReference>
<dbReference type="InterPro" id="IPR045076">
    <property type="entry name" value="MutS"/>
</dbReference>
<dbReference type="SMART" id="SM00534">
    <property type="entry name" value="MUTSac"/>
    <property type="match status" value="1"/>
</dbReference>
<evidence type="ECO:0000256" key="6">
    <source>
        <dbReference type="RuleBase" id="RU003756"/>
    </source>
</evidence>
<dbReference type="InterPro" id="IPR007860">
    <property type="entry name" value="DNA_mmatch_repair_MutS_con_dom"/>
</dbReference>
<dbReference type="InterPro" id="IPR036187">
    <property type="entry name" value="DNA_mismatch_repair_MutS_sf"/>
</dbReference>
<dbReference type="PANTHER" id="PTHR11361:SF148">
    <property type="entry name" value="DNA MISMATCH REPAIR PROTEIN MSH6"/>
    <property type="match status" value="1"/>
</dbReference>
<comment type="caution">
    <text evidence="9">The sequence shown here is derived from an EMBL/GenBank/DDBJ whole genome shotgun (WGS) entry which is preliminary data.</text>
</comment>
<dbReference type="OrthoDB" id="121051at2759"/>
<dbReference type="Gene3D" id="1.10.1420.10">
    <property type="match status" value="2"/>
</dbReference>
<dbReference type="InterPro" id="IPR007861">
    <property type="entry name" value="DNA_mismatch_repair_MutS_clamp"/>
</dbReference>
<feature type="compositionally biased region" description="Basic and acidic residues" evidence="7">
    <location>
        <begin position="36"/>
        <end position="45"/>
    </location>
</feature>
<dbReference type="InterPro" id="IPR000432">
    <property type="entry name" value="DNA_mismatch_repair_MutS_C"/>
</dbReference>
<keyword evidence="10" id="KW-1185">Reference proteome</keyword>
<dbReference type="AlphaFoldDB" id="A0A9W8MCY2"/>
<dbReference type="InterPro" id="IPR007696">
    <property type="entry name" value="DNA_mismatch_repair_MutS_core"/>
</dbReference>
<dbReference type="GO" id="GO:0006298">
    <property type="term" value="P:mismatch repair"/>
    <property type="evidence" value="ECO:0007669"/>
    <property type="project" value="InterPro"/>
</dbReference>
<evidence type="ECO:0000256" key="4">
    <source>
        <dbReference type="ARBA" id="ARBA00022840"/>
    </source>
</evidence>
<keyword evidence="6" id="KW-0234">DNA repair</keyword>
<evidence type="ECO:0000256" key="7">
    <source>
        <dbReference type="SAM" id="MobiDB-lite"/>
    </source>
</evidence>
<keyword evidence="2 6" id="KW-0547">Nucleotide-binding</keyword>
<dbReference type="InterPro" id="IPR017261">
    <property type="entry name" value="DNA_mismatch_repair_MutS/MSH"/>
</dbReference>
<dbReference type="GO" id="GO:0005524">
    <property type="term" value="F:ATP binding"/>
    <property type="evidence" value="ECO:0007669"/>
    <property type="project" value="UniProtKB-KW"/>
</dbReference>
<sequence length="1249" mass="138465">MSFFAKPSEKTPKTTANPKTPAAKTSGQNGALTSAIKRDAFKARESAVSSSPVEPKTPESKSLDIQALNSSVGPTSPPSSIVKSTPPTSDAIDVDTITSDREQDARTARSKRKALVVDSGDDEDDAPVRPAGRSRASYNPGSSPTQSGQRKRARLALSEDDDDEEEDAPLASFTQRLSRFKKSPAKKKSHSRKKSTDDDDFIVADSDSEDDRKSIKSSSRRSSAASTDDDFDDEEEDEKPKRAKTGKSASKTSAPKLSRTSSSIGGGSAFLTAAEQRALDKKDDKKKAESPFSFLEDVRDKDKRRPGEPGYDPRTLYIPAGAWKEFTPFEKQFWEIKQNHYDTILFFQKGKFFELYEDDARIGHQEFDLKLTSRVKMSMVGVPEMSFNFWAAKFLGKGYKVGRVEQAETALGAEMRMAVEKGKGKAGADKEKEKIVRRELNKVYTNGTLVDPALLTDENAGHCVCICELPSEDGSDSANKFGICVLDCSTSQFNLTGFVDDICRTKLETLMRQICPKEFLFKKGSLTVDTQRILKAILPSTCLWTALRDVEGFKYAATIEELKKLFPAEENAMEEDEEQELLPSSVPESIRELANDRPAIEALGSMIWYLRQLNIDKDIISMRNFNIYDPMKRGQNLTLDGQTLAHLEILVNGEGTEDGTLLKLLQRCITPSGQFSFFLRELHKDSGLYRQAALPLDAVEDIIANPEFEKKFASVTKGLPDLERIVSRIHSKNCKVKDFLKVLKSFKSLSKGLSELADESEDFDSKTILGLLRGAPDLIANVKNLEAMFQSPEENSDELNPQEGKDEEYDTVLAEIRGLEKELANELKVFRKSTGLDLSYWHSAIGNKDIYLVETSSKDKNVPSSWTKSSATKAKIRYSVPSLQKSIRKLKEARETRNTAAKNFKFRLYEEFSKDRATWLRAVRVLSELDCLFSLAKSSNAIGSPSCRPEFIEGDSAFVEFQELRHPTVCLNPNITSFVDNDVKMGGQAAKIVLLTGPNMAGKSTLMRMTSTGVIMAQLGMLVPASQARLCPVDAIITRMGAYDNMFSNSSTFKVELDECCKILRDATPKSLVILDELGRGTSTFDGMAIAGAVLHELATHTLPLAFFATHYGSLTDDYAYHPNIRRMFMSTEVDDERHELTFLYKLVEGVAESSFGTHVANLAGVPTKVVQRADVISKGFAKQFKERISTKKAQDASSRLPLDAQADFAYLVKLATGQIQPPEDTVRRKEVLLGLKAAIRGYLPPVTA</sequence>
<name>A0A9W8MCY2_9AGAR</name>
<evidence type="ECO:0000313" key="9">
    <source>
        <dbReference type="EMBL" id="KAJ2925237.1"/>
    </source>
</evidence>
<dbReference type="EMBL" id="JANBPK010001191">
    <property type="protein sequence ID" value="KAJ2925237.1"/>
    <property type="molecule type" value="Genomic_DNA"/>
</dbReference>
<dbReference type="Pfam" id="PF05192">
    <property type="entry name" value="MutS_III"/>
    <property type="match status" value="1"/>
</dbReference>
<feature type="compositionally biased region" description="Acidic residues" evidence="7">
    <location>
        <begin position="158"/>
        <end position="168"/>
    </location>
</feature>
<feature type="compositionally biased region" description="Basic residues" evidence="7">
    <location>
        <begin position="178"/>
        <end position="193"/>
    </location>
</feature>
<keyword evidence="5 6" id="KW-0238">DNA-binding</keyword>
<evidence type="ECO:0000259" key="8">
    <source>
        <dbReference type="PROSITE" id="PS00486"/>
    </source>
</evidence>
<gene>
    <name evidence="9" type="ORF">H1R20_g11849</name>
</gene>
<evidence type="ECO:0000256" key="5">
    <source>
        <dbReference type="ARBA" id="ARBA00023125"/>
    </source>
</evidence>
<keyword evidence="4" id="KW-0067">ATP-binding</keyword>
<dbReference type="SUPFAM" id="SSF53150">
    <property type="entry name" value="DNA repair protein MutS, domain II"/>
    <property type="match status" value="1"/>
</dbReference>
<proteinExistence type="inferred from homology"/>
<dbReference type="GO" id="GO:0140664">
    <property type="term" value="F:ATP-dependent DNA damage sensor activity"/>
    <property type="evidence" value="ECO:0007669"/>
    <property type="project" value="InterPro"/>
</dbReference>
<dbReference type="SMART" id="SM00533">
    <property type="entry name" value="MUTSd"/>
    <property type="match status" value="1"/>
</dbReference>
<keyword evidence="3 6" id="KW-0227">DNA damage</keyword>
<comment type="similarity">
    <text evidence="1 6">Belongs to the DNA mismatch repair MutS family.</text>
</comment>
<dbReference type="Gene3D" id="3.30.420.110">
    <property type="entry name" value="MutS, connector domain"/>
    <property type="match status" value="1"/>
</dbReference>
<organism evidence="9 10">
    <name type="scientific">Candolleomyces eurysporus</name>
    <dbReference type="NCBI Taxonomy" id="2828524"/>
    <lineage>
        <taxon>Eukaryota</taxon>
        <taxon>Fungi</taxon>
        <taxon>Dikarya</taxon>
        <taxon>Basidiomycota</taxon>
        <taxon>Agaricomycotina</taxon>
        <taxon>Agaricomycetes</taxon>
        <taxon>Agaricomycetidae</taxon>
        <taxon>Agaricales</taxon>
        <taxon>Agaricineae</taxon>
        <taxon>Psathyrellaceae</taxon>
        <taxon>Candolleomyces</taxon>
    </lineage>
</organism>
<comment type="function">
    <text evidence="6">Component of the post-replicative DNA mismatch repair system (MMR).</text>
</comment>
<feature type="compositionally biased region" description="Low complexity" evidence="7">
    <location>
        <begin position="13"/>
        <end position="25"/>
    </location>
</feature>
<dbReference type="Pfam" id="PF01624">
    <property type="entry name" value="MutS_I"/>
    <property type="match status" value="1"/>
</dbReference>
<evidence type="ECO:0000313" key="10">
    <source>
        <dbReference type="Proteomes" id="UP001140091"/>
    </source>
</evidence>
<feature type="compositionally biased region" description="Polar residues" evidence="7">
    <location>
        <begin position="247"/>
        <end position="263"/>
    </location>
</feature>
<dbReference type="InterPro" id="IPR016151">
    <property type="entry name" value="DNA_mismatch_repair_MutS_N"/>
</dbReference>
<dbReference type="InterPro" id="IPR007695">
    <property type="entry name" value="DNA_mismatch_repair_MutS-lik_N"/>
</dbReference>
<dbReference type="Gene3D" id="3.40.50.300">
    <property type="entry name" value="P-loop containing nucleotide triphosphate hydrolases"/>
    <property type="match status" value="1"/>
</dbReference>
<feature type="domain" description="DNA mismatch repair proteins mutS family" evidence="8">
    <location>
        <begin position="1071"/>
        <end position="1087"/>
    </location>
</feature>
<feature type="compositionally biased region" description="Polar residues" evidence="7">
    <location>
        <begin position="67"/>
        <end position="88"/>
    </location>
</feature>
<feature type="compositionally biased region" description="Basic and acidic residues" evidence="7">
    <location>
        <begin position="98"/>
        <end position="107"/>
    </location>
</feature>
<dbReference type="Proteomes" id="UP001140091">
    <property type="component" value="Unassembled WGS sequence"/>
</dbReference>
<dbReference type="Pfam" id="PF00488">
    <property type="entry name" value="MutS_V"/>
    <property type="match status" value="1"/>
</dbReference>